<feature type="compositionally biased region" description="Polar residues" evidence="1">
    <location>
        <begin position="1"/>
        <end position="15"/>
    </location>
</feature>
<dbReference type="AlphaFoldDB" id="A0A2U8W061"/>
<feature type="compositionally biased region" description="Pro residues" evidence="1">
    <location>
        <begin position="119"/>
        <end position="128"/>
    </location>
</feature>
<dbReference type="RefSeq" id="WP_109954025.1">
    <property type="nucleotide sequence ID" value="NZ_CP029551.1"/>
</dbReference>
<evidence type="ECO:0000256" key="1">
    <source>
        <dbReference type="SAM" id="MobiDB-lite"/>
    </source>
</evidence>
<dbReference type="Proteomes" id="UP000246058">
    <property type="component" value="Chromosome"/>
</dbReference>
<evidence type="ECO:0000313" key="2">
    <source>
        <dbReference type="EMBL" id="AWN38870.1"/>
    </source>
</evidence>
<dbReference type="KEGG" id="meti:DK427_05690"/>
<proteinExistence type="predicted"/>
<organism evidence="2 3">
    <name type="scientific">Methylobacterium radiodurans</name>
    <dbReference type="NCBI Taxonomy" id="2202828"/>
    <lineage>
        <taxon>Bacteria</taxon>
        <taxon>Pseudomonadati</taxon>
        <taxon>Pseudomonadota</taxon>
        <taxon>Alphaproteobacteria</taxon>
        <taxon>Hyphomicrobiales</taxon>
        <taxon>Methylobacteriaceae</taxon>
        <taxon>Methylobacterium</taxon>
    </lineage>
</organism>
<accession>A0A2U8W061</accession>
<keyword evidence="3" id="KW-1185">Reference proteome</keyword>
<dbReference type="OrthoDB" id="7585528at2"/>
<feature type="region of interest" description="Disordered" evidence="1">
    <location>
        <begin position="1"/>
        <end position="27"/>
    </location>
</feature>
<gene>
    <name evidence="2" type="ORF">DK427_05690</name>
</gene>
<evidence type="ECO:0000313" key="3">
    <source>
        <dbReference type="Proteomes" id="UP000246058"/>
    </source>
</evidence>
<reference evidence="2 3" key="1">
    <citation type="submission" date="2018-05" db="EMBL/GenBank/DDBJ databases">
        <title>Complete Genome Sequence of Methylobacterium sp. 17Sr1-43.</title>
        <authorList>
            <person name="Srinivasan S."/>
        </authorList>
    </citation>
    <scope>NUCLEOTIDE SEQUENCE [LARGE SCALE GENOMIC DNA]</scope>
    <source>
        <strain evidence="2 3">17Sr1-43</strain>
    </source>
</reference>
<feature type="region of interest" description="Disordered" evidence="1">
    <location>
        <begin position="105"/>
        <end position="138"/>
    </location>
</feature>
<name>A0A2U8W061_9HYPH</name>
<sequence length="180" mass="17767">MSTISGTQGYQTYTAQRPPPSGKDRLASAIGDAASTGALSQTDATALTSALDTIDQGLSADRTASGGAARLDPAEMQDRIGDLIADQVSSGALTEDQADMLSDLFGQLDEGGPDGPGGGGPPPGPPPGGTDAATSDTSASDLLATFIDQLKSAQTSGAGYAASGRTGGQQASALLFDFKA</sequence>
<protein>
    <submittedName>
        <fullName evidence="2">Uncharacterized protein</fullName>
    </submittedName>
</protein>
<dbReference type="EMBL" id="CP029551">
    <property type="protein sequence ID" value="AWN38870.1"/>
    <property type="molecule type" value="Genomic_DNA"/>
</dbReference>
<feature type="compositionally biased region" description="Low complexity" evidence="1">
    <location>
        <begin position="129"/>
        <end position="138"/>
    </location>
</feature>